<dbReference type="KEGG" id="ske:Sked_28870"/>
<organism evidence="1 2">
    <name type="scientific">Sanguibacter keddieii (strain ATCC 51767 / DSM 10542 / NCFB 3025 / ST-74)</name>
    <dbReference type="NCBI Taxonomy" id="446469"/>
    <lineage>
        <taxon>Bacteria</taxon>
        <taxon>Bacillati</taxon>
        <taxon>Actinomycetota</taxon>
        <taxon>Actinomycetes</taxon>
        <taxon>Micrococcales</taxon>
        <taxon>Sanguibacteraceae</taxon>
        <taxon>Sanguibacter</taxon>
    </lineage>
</organism>
<gene>
    <name evidence="1" type="ordered locus">Sked_28870</name>
</gene>
<evidence type="ECO:0000313" key="2">
    <source>
        <dbReference type="Proteomes" id="UP000000322"/>
    </source>
</evidence>
<protein>
    <submittedName>
        <fullName evidence="1">Uncharacterized protein</fullName>
    </submittedName>
</protein>
<dbReference type="EMBL" id="CP001819">
    <property type="protein sequence ID" value="ACZ22789.1"/>
    <property type="molecule type" value="Genomic_DNA"/>
</dbReference>
<proteinExistence type="predicted"/>
<dbReference type="RefSeq" id="WP_012867858.1">
    <property type="nucleotide sequence ID" value="NC_013521.1"/>
</dbReference>
<dbReference type="InterPro" id="IPR009057">
    <property type="entry name" value="Homeodomain-like_sf"/>
</dbReference>
<accession>D1BBL8</accession>
<keyword evidence="2" id="KW-1185">Reference proteome</keyword>
<evidence type="ECO:0000313" key="1">
    <source>
        <dbReference type="EMBL" id="ACZ22789.1"/>
    </source>
</evidence>
<dbReference type="HOGENOM" id="CLU_1260701_0_0_11"/>
<dbReference type="Proteomes" id="UP000000322">
    <property type="component" value="Chromosome"/>
</dbReference>
<name>D1BBL8_SANKS</name>
<reference evidence="1 2" key="1">
    <citation type="journal article" date="2009" name="Stand. Genomic Sci.">
        <title>Complete genome sequence of Sanguibacter keddieii type strain (ST-74).</title>
        <authorList>
            <person name="Ivanova N."/>
            <person name="Sikorski J."/>
            <person name="Sims D."/>
            <person name="Brettin T."/>
            <person name="Detter J.C."/>
            <person name="Han C."/>
            <person name="Lapidus A."/>
            <person name="Copeland A."/>
            <person name="Glavina Del Rio T."/>
            <person name="Nolan M."/>
            <person name="Chen F."/>
            <person name="Lucas S."/>
            <person name="Tice H."/>
            <person name="Cheng J.F."/>
            <person name="Bruce D."/>
            <person name="Goodwin L."/>
            <person name="Pitluck S."/>
            <person name="Pati A."/>
            <person name="Mavromatis K."/>
            <person name="Chen A."/>
            <person name="Palaniappan K."/>
            <person name="D'haeseleer P."/>
            <person name="Chain P."/>
            <person name="Bristow J."/>
            <person name="Eisen J.A."/>
            <person name="Markowitz V."/>
            <person name="Hugenholtz P."/>
            <person name="Goker M."/>
            <person name="Pukall R."/>
            <person name="Klenk H.P."/>
            <person name="Kyrpides N.C."/>
        </authorList>
    </citation>
    <scope>NUCLEOTIDE SEQUENCE [LARGE SCALE GENOMIC DNA]</scope>
    <source>
        <strain evidence="2">ATCC 51767 / DSM 10542 / NCFB 3025 / ST-74</strain>
    </source>
</reference>
<sequence length="219" mass="22801">MLAVAGETFYRGPGLAQTEAAIVAIEQLLHVGREEGVQDVSLPRARRFLKTAQERAADALGLQTTSRPLAPAAAGLCACGRRLTLPAGWTEIAAPSLSCIPCGPASDIPFEAWSARCTPAGDLTAASDIEVSLSIPTGTVAKLVAEGRIEALDSTPVALFSLSQVREVVADRHLRVVGADREERVAAARRSIAAGVPVAEAAKTAGVSRATLHRWFAAS</sequence>
<dbReference type="SUPFAM" id="SSF46689">
    <property type="entry name" value="Homeodomain-like"/>
    <property type="match status" value="1"/>
</dbReference>
<dbReference type="AlphaFoldDB" id="D1BBL8"/>
<dbReference type="Gene3D" id="1.10.10.60">
    <property type="entry name" value="Homeodomain-like"/>
    <property type="match status" value="1"/>
</dbReference>
<dbReference type="STRING" id="446469.Sked_28870"/>